<name>C4ZDV9_AGARV</name>
<reference evidence="1 2" key="1">
    <citation type="journal article" date="2009" name="Proc. Natl. Acad. Sci. U.S.A.">
        <title>Characterizing a model human gut microbiota composed of members of its two dominant bacterial phyla.</title>
        <authorList>
            <person name="Mahowald M.A."/>
            <person name="Rey F.E."/>
            <person name="Seedorf H."/>
            <person name="Turnbaugh P.J."/>
            <person name="Fulton R.S."/>
            <person name="Wollam A."/>
            <person name="Shah N."/>
            <person name="Wang C."/>
            <person name="Magrini V."/>
            <person name="Wilson R.K."/>
            <person name="Cantarel B.L."/>
            <person name="Coutinho P.M."/>
            <person name="Henrissat B."/>
            <person name="Crock L.W."/>
            <person name="Russell A."/>
            <person name="Verberkmoes N.C."/>
            <person name="Hettich R.L."/>
            <person name="Gordon J.I."/>
        </authorList>
    </citation>
    <scope>NUCLEOTIDE SEQUENCE [LARGE SCALE GENOMIC DNA]</scope>
    <source>
        <strain evidence="2">ATCC 33656 / DSM 3377 / JCM 17463 / KCTC 5835 / LMG 30912 / VPI 0990</strain>
    </source>
</reference>
<sequence>MFIFSEQLQSTYHMKLHYFAINNTPSVPGPQCDEITPPALVSIISLKMPREAM</sequence>
<dbReference type="Proteomes" id="UP000001477">
    <property type="component" value="Chromosome"/>
</dbReference>
<proteinExistence type="predicted"/>
<gene>
    <name evidence="1" type="ordered locus">EUBREC_3359</name>
</gene>
<evidence type="ECO:0000313" key="1">
    <source>
        <dbReference type="EMBL" id="ACR77085.1"/>
    </source>
</evidence>
<dbReference type="STRING" id="515619.EUBREC_3359"/>
<dbReference type="KEGG" id="ere:EUBREC_3359"/>
<protein>
    <submittedName>
        <fullName evidence="1">Uncharacterized protein</fullName>
    </submittedName>
</protein>
<organism evidence="1 2">
    <name type="scientific">Agathobacter rectalis (strain ATCC 33656 / DSM 3377 / JCM 17463 / KCTC 5835 / VPI 0990)</name>
    <name type="common">Eubacterium rectale</name>
    <dbReference type="NCBI Taxonomy" id="515619"/>
    <lineage>
        <taxon>Bacteria</taxon>
        <taxon>Bacillati</taxon>
        <taxon>Bacillota</taxon>
        <taxon>Clostridia</taxon>
        <taxon>Lachnospirales</taxon>
        <taxon>Lachnospiraceae</taxon>
        <taxon>Agathobacter</taxon>
    </lineage>
</organism>
<evidence type="ECO:0000313" key="2">
    <source>
        <dbReference type="Proteomes" id="UP000001477"/>
    </source>
</evidence>
<accession>C4ZDV9</accession>
<dbReference type="HOGENOM" id="CLU_3061662_0_0_9"/>
<dbReference type="PaxDb" id="515619-EUBREC_3359"/>
<dbReference type="EMBL" id="CP001107">
    <property type="protein sequence ID" value="ACR77085.1"/>
    <property type="molecule type" value="Genomic_DNA"/>
</dbReference>
<dbReference type="AlphaFoldDB" id="C4ZDV9"/>